<evidence type="ECO:0000259" key="15">
    <source>
        <dbReference type="PROSITE" id="PS50262"/>
    </source>
</evidence>
<evidence type="ECO:0000256" key="5">
    <source>
        <dbReference type="ARBA" id="ARBA00022507"/>
    </source>
</evidence>
<dbReference type="PANTHER" id="PTHR24062">
    <property type="entry name" value="VOMERONASAL TYPE-1 RECEPTOR"/>
    <property type="match status" value="1"/>
</dbReference>
<feature type="transmembrane region" description="Helical" evidence="13">
    <location>
        <begin position="178"/>
        <end position="201"/>
    </location>
</feature>
<dbReference type="PRINTS" id="PR01534">
    <property type="entry name" value="VOMERONASL1R"/>
</dbReference>
<keyword evidence="5 13" id="KW-0589">Pheromone response</keyword>
<dbReference type="Gene3D" id="1.20.1070.10">
    <property type="entry name" value="Rhodopsin 7-helix transmembrane proteins"/>
    <property type="match status" value="1"/>
</dbReference>
<reference evidence="16" key="1">
    <citation type="submission" date="2025-08" db="UniProtKB">
        <authorList>
            <consortium name="Ensembl"/>
        </authorList>
    </citation>
    <scope>IDENTIFICATION</scope>
</reference>
<dbReference type="AlphaFoldDB" id="A0A8C6AJC6"/>
<accession>A0A8C6AJC6</accession>
<keyword evidence="9 13" id="KW-0472">Membrane</keyword>
<evidence type="ECO:0000256" key="3">
    <source>
        <dbReference type="ARBA" id="ARBA00010663"/>
    </source>
</evidence>
<dbReference type="GO" id="GO:0005886">
    <property type="term" value="C:plasma membrane"/>
    <property type="evidence" value="ECO:0007669"/>
    <property type="project" value="UniProtKB-SubCell"/>
</dbReference>
<protein>
    <recommendedName>
        <fullName evidence="13">Vomeronasal type-1 receptor</fullName>
    </recommendedName>
</protein>
<dbReference type="SUPFAM" id="SSF81321">
    <property type="entry name" value="Family A G protein-coupled receptor-like"/>
    <property type="match status" value="1"/>
</dbReference>
<name>A0A8C6AJC6_MONMO</name>
<dbReference type="InterPro" id="IPR017452">
    <property type="entry name" value="GPCR_Rhodpsn_7TM"/>
</dbReference>
<keyword evidence="7 13" id="KW-1133">Transmembrane helix</keyword>
<evidence type="ECO:0000256" key="13">
    <source>
        <dbReference type="RuleBase" id="RU364061"/>
    </source>
</evidence>
<evidence type="ECO:0000256" key="14">
    <source>
        <dbReference type="SAM" id="MobiDB-lite"/>
    </source>
</evidence>
<feature type="transmembrane region" description="Helical" evidence="13">
    <location>
        <begin position="268"/>
        <end position="290"/>
    </location>
</feature>
<feature type="transmembrane region" description="Helical" evidence="13">
    <location>
        <begin position="127"/>
        <end position="146"/>
    </location>
</feature>
<evidence type="ECO:0000256" key="2">
    <source>
        <dbReference type="ARBA" id="ARBA00004651"/>
    </source>
</evidence>
<dbReference type="Ensembl" id="ENSMMNT00015001128.1">
    <property type="protein sequence ID" value="ENSMMNP00015001012.1"/>
    <property type="gene ID" value="ENSMMNG00015000807.1"/>
</dbReference>
<keyword evidence="6 13" id="KW-0812">Transmembrane</keyword>
<keyword evidence="4 13" id="KW-1003">Cell membrane</keyword>
<keyword evidence="12 13" id="KW-0807">Transducer</keyword>
<keyword evidence="10 13" id="KW-0675">Receptor</keyword>
<dbReference type="GO" id="GO:0016503">
    <property type="term" value="F:pheromone receptor activity"/>
    <property type="evidence" value="ECO:0007669"/>
    <property type="project" value="InterPro"/>
</dbReference>
<evidence type="ECO:0000256" key="4">
    <source>
        <dbReference type="ARBA" id="ARBA00022475"/>
    </source>
</evidence>
<keyword evidence="17" id="KW-1185">Reference proteome</keyword>
<feature type="region of interest" description="Disordered" evidence="14">
    <location>
        <begin position="298"/>
        <end position="323"/>
    </location>
</feature>
<dbReference type="GeneTree" id="ENSGT00960000186612"/>
<evidence type="ECO:0000313" key="16">
    <source>
        <dbReference type="Ensembl" id="ENSMMNP00015001012.1"/>
    </source>
</evidence>
<evidence type="ECO:0000313" key="17">
    <source>
        <dbReference type="Proteomes" id="UP000694561"/>
    </source>
</evidence>
<evidence type="ECO:0000256" key="1">
    <source>
        <dbReference type="ARBA" id="ARBA00003878"/>
    </source>
</evidence>
<keyword evidence="8 13" id="KW-0297">G-protein coupled receptor</keyword>
<reference evidence="16" key="2">
    <citation type="submission" date="2025-09" db="UniProtKB">
        <authorList>
            <consortium name="Ensembl"/>
        </authorList>
    </citation>
    <scope>IDENTIFICATION</scope>
</reference>
<dbReference type="FunFam" id="1.20.1070.10:FF:000033">
    <property type="entry name" value="Vomeronasal type-1 receptor"/>
    <property type="match status" value="1"/>
</dbReference>
<feature type="transmembrane region" description="Helical" evidence="13">
    <location>
        <begin position="6"/>
        <end position="32"/>
    </location>
</feature>
<keyword evidence="11" id="KW-0325">Glycoprotein</keyword>
<evidence type="ECO:0000256" key="8">
    <source>
        <dbReference type="ARBA" id="ARBA00023040"/>
    </source>
</evidence>
<dbReference type="GO" id="GO:0019236">
    <property type="term" value="P:response to pheromone"/>
    <property type="evidence" value="ECO:0007669"/>
    <property type="project" value="UniProtKB-KW"/>
</dbReference>
<dbReference type="Proteomes" id="UP000694561">
    <property type="component" value="Unplaced"/>
</dbReference>
<comment type="function">
    <text evidence="1">Putative pheromone receptor.</text>
</comment>
<dbReference type="Pfam" id="PF03402">
    <property type="entry name" value="V1R"/>
    <property type="match status" value="1"/>
</dbReference>
<dbReference type="InterPro" id="IPR004072">
    <property type="entry name" value="Vmron_rcpt_1"/>
</dbReference>
<evidence type="ECO:0000256" key="11">
    <source>
        <dbReference type="ARBA" id="ARBA00023180"/>
    </source>
</evidence>
<comment type="subcellular location">
    <subcellularLocation>
        <location evidence="2 13">Cell membrane</location>
        <topology evidence="2 13">Multi-pass membrane protein</topology>
    </subcellularLocation>
</comment>
<proteinExistence type="inferred from homology"/>
<evidence type="ECO:0000256" key="7">
    <source>
        <dbReference type="ARBA" id="ARBA00022989"/>
    </source>
</evidence>
<feature type="domain" description="G-protein coupled receptors family 1 profile" evidence="15">
    <location>
        <begin position="22"/>
        <end position="288"/>
    </location>
</feature>
<dbReference type="PROSITE" id="PS50262">
    <property type="entry name" value="G_PROTEIN_RECEP_F1_2"/>
    <property type="match status" value="1"/>
</dbReference>
<feature type="transmembrane region" description="Helical" evidence="13">
    <location>
        <begin position="236"/>
        <end position="262"/>
    </location>
</feature>
<dbReference type="GO" id="GO:0007606">
    <property type="term" value="P:sensory perception of chemical stimulus"/>
    <property type="evidence" value="ECO:0007669"/>
    <property type="project" value="UniProtKB-ARBA"/>
</dbReference>
<evidence type="ECO:0000256" key="6">
    <source>
        <dbReference type="ARBA" id="ARBA00022692"/>
    </source>
</evidence>
<organism evidence="16 17">
    <name type="scientific">Monodon monoceros</name>
    <name type="common">Narwhal</name>
    <name type="synonym">Ceratodon monodon</name>
    <dbReference type="NCBI Taxonomy" id="40151"/>
    <lineage>
        <taxon>Eukaryota</taxon>
        <taxon>Metazoa</taxon>
        <taxon>Chordata</taxon>
        <taxon>Craniata</taxon>
        <taxon>Vertebrata</taxon>
        <taxon>Euteleostomi</taxon>
        <taxon>Mammalia</taxon>
        <taxon>Eutheria</taxon>
        <taxon>Laurasiatheria</taxon>
        <taxon>Artiodactyla</taxon>
        <taxon>Whippomorpha</taxon>
        <taxon>Cetacea</taxon>
        <taxon>Odontoceti</taxon>
        <taxon>Monodontidae</taxon>
        <taxon>Monodon</taxon>
    </lineage>
</organism>
<comment type="similarity">
    <text evidence="3 13">Belongs to the G-protein coupled receptor 1 family.</text>
</comment>
<evidence type="ECO:0000256" key="9">
    <source>
        <dbReference type="ARBA" id="ARBA00023136"/>
    </source>
</evidence>
<evidence type="ECO:0000256" key="12">
    <source>
        <dbReference type="ARBA" id="ARBA00023224"/>
    </source>
</evidence>
<evidence type="ECO:0000256" key="10">
    <source>
        <dbReference type="ARBA" id="ARBA00023170"/>
    </source>
</evidence>
<sequence>MASSKWEMGIILVTQMGVGILGNSFLLCLYNFTLLTGHKVRPTDLILNQPVLANSLVLFSRGIPHTMTAFGSKYFLSEAGCKFLFYFQRVARGICLSTTSILSGFQSIRLCPNFSKWMELRMKSPKCIAFCCFLCWILHFLVNILIPFQMTNPKHSENFSTNIKVNYGYCSSLNPDRIISFVVTAIFFTIDFICSGLMVWTSGSMVVSLYRHMYQVQHIHSNSHSSRSAAEARATCTILILVSSFFSFYSLSSLLSIWMSLFVIPDQWLVDTSIFLSLCFPTFSPFLLICSDTRVTRKASSPHSPQLEKARAQQRIPNTAKNK</sequence>